<dbReference type="Proteomes" id="UP000031866">
    <property type="component" value="Chromosome"/>
</dbReference>
<sequence>MSTIFKIYKRDIKKITTNIPLMIIIVGLLFVPALYAWINIIASWDPYGNTKGLLVAVVNNDEGAQFQNIEINIGREVIDKLKGNESIGWTFVNEDEAESGVKYGKYYASITIPEDFSSNLLSVAANGEPKKAKLIYSVNEKINAIAPKITKSGLTSLQNEITSSVTEEVSSTVLNYMNAYGIELERIKPQLEELMNIINDIDNNLPQIGEGINNAYNGAVDLNNFIQNIQGNIPNITNSLNNAQNAVQSSNDFFSKVNDTIKNISPYVRTDLATVKANSTATRDALNSINNSIDTDVKGQQDILRSASTKMNNALSAVNNDINILQSVNNILHSSAISNFINKMQNIRDQLVQNKLNLDALITTLSNGNKISSDAIESLIQGIDKTSQLIDDSINNFDSAISPAINSLVNNTTNMANNSLTLLESAKNNVPLINSLLKDANIGTDLGAEQIKNIKDKFPKTEETIHSNVEKFKSLSNDEKFNELTGFLQKNTKDVSDFLANPIEPVQNRVFPIPNYGSAMAPFYSTLAIWVGGFTLLSILSVHVEPLDDAKNLGTTKMFFGRFLTLATLSLLQAIIIVLGNLFFIKTYSVSPVILLIFSMYVSIIFIMIIYTLVSVFGNVGKALALIIMVLQVSASGGTFPIQLTPKFFQNISPMLPFTYAIGGMREAEGGIIWSSLYYNIGILSIYFFISIIIAVFLKEKMNKKSEKFINRMRESGLVGE</sequence>
<feature type="transmembrane region" description="Helical" evidence="5">
    <location>
        <begin position="523"/>
        <end position="542"/>
    </location>
</feature>
<evidence type="ECO:0000256" key="2">
    <source>
        <dbReference type="ARBA" id="ARBA00022692"/>
    </source>
</evidence>
<organism evidence="6 7">
    <name type="scientific">Clostridium beijerinckii</name>
    <name type="common">Clostridium MP</name>
    <dbReference type="NCBI Taxonomy" id="1520"/>
    <lineage>
        <taxon>Bacteria</taxon>
        <taxon>Bacillati</taxon>
        <taxon>Bacillota</taxon>
        <taxon>Clostridia</taxon>
        <taxon>Eubacteriales</taxon>
        <taxon>Clostridiaceae</taxon>
        <taxon>Clostridium</taxon>
    </lineage>
</organism>
<dbReference type="OrthoDB" id="9811483at2"/>
<dbReference type="NCBIfam" id="TIGR03062">
    <property type="entry name" value="pip_yhgE_Cterm"/>
    <property type="match status" value="1"/>
</dbReference>
<dbReference type="PANTHER" id="PTHR43077">
    <property type="entry name" value="TRANSPORT PERMEASE YVFS-RELATED"/>
    <property type="match status" value="1"/>
</dbReference>
<dbReference type="RefSeq" id="WP_041900238.1">
    <property type="nucleotide sequence ID" value="NZ_CP010086.2"/>
</dbReference>
<proteinExistence type="predicted"/>
<evidence type="ECO:0000256" key="1">
    <source>
        <dbReference type="ARBA" id="ARBA00004141"/>
    </source>
</evidence>
<dbReference type="NCBIfam" id="TIGR03061">
    <property type="entry name" value="pip_yhgE_Nterm"/>
    <property type="match status" value="1"/>
</dbReference>
<evidence type="ECO:0000256" key="4">
    <source>
        <dbReference type="ARBA" id="ARBA00023136"/>
    </source>
</evidence>
<feature type="transmembrane region" description="Helical" evidence="5">
    <location>
        <begin position="563"/>
        <end position="584"/>
    </location>
</feature>
<accession>A0A0B5QHC9</accession>
<name>A0A0B5QHC9_CLOBE</name>
<feature type="transmembrane region" description="Helical" evidence="5">
    <location>
        <begin position="21"/>
        <end position="44"/>
    </location>
</feature>
<dbReference type="AlphaFoldDB" id="A0A0B5QHC9"/>
<comment type="subcellular location">
    <subcellularLocation>
        <location evidence="1">Membrane</location>
        <topology evidence="1">Multi-pass membrane protein</topology>
    </subcellularLocation>
</comment>
<dbReference type="EMBL" id="CP010086">
    <property type="protein sequence ID" value="AJH01750.1"/>
    <property type="molecule type" value="Genomic_DNA"/>
</dbReference>
<feature type="transmembrane region" description="Helical" evidence="5">
    <location>
        <begin position="590"/>
        <end position="611"/>
    </location>
</feature>
<dbReference type="KEGG" id="cbei:LF65_05225"/>
<feature type="transmembrane region" description="Helical" evidence="5">
    <location>
        <begin position="623"/>
        <end position="644"/>
    </location>
</feature>
<evidence type="ECO:0000256" key="3">
    <source>
        <dbReference type="ARBA" id="ARBA00022989"/>
    </source>
</evidence>
<evidence type="ECO:0000313" key="6">
    <source>
        <dbReference type="EMBL" id="AJH01750.1"/>
    </source>
</evidence>
<feature type="transmembrane region" description="Helical" evidence="5">
    <location>
        <begin position="677"/>
        <end position="698"/>
    </location>
</feature>
<dbReference type="GO" id="GO:0016020">
    <property type="term" value="C:membrane"/>
    <property type="evidence" value="ECO:0007669"/>
    <property type="project" value="UniProtKB-SubCell"/>
</dbReference>
<dbReference type="InterPro" id="IPR017500">
    <property type="entry name" value="Phage_infect_YhgE_N"/>
</dbReference>
<dbReference type="InterPro" id="IPR017501">
    <property type="entry name" value="Phage_infect_YhgE_C"/>
</dbReference>
<keyword evidence="2 5" id="KW-0812">Transmembrane</keyword>
<gene>
    <name evidence="6" type="ORF">LF65_05225</name>
</gene>
<protein>
    <submittedName>
        <fullName evidence="6">Phage infection protein</fullName>
    </submittedName>
</protein>
<dbReference type="InterPro" id="IPR051328">
    <property type="entry name" value="T7SS_ABC-Transporter"/>
</dbReference>
<evidence type="ECO:0000313" key="7">
    <source>
        <dbReference type="Proteomes" id="UP000031866"/>
    </source>
</evidence>
<evidence type="ECO:0000256" key="5">
    <source>
        <dbReference type="SAM" id="Phobius"/>
    </source>
</evidence>
<dbReference type="PANTHER" id="PTHR43077:SF10">
    <property type="entry name" value="TRANSPORT PERMEASE PROTEIN"/>
    <property type="match status" value="1"/>
</dbReference>
<reference evidence="7" key="1">
    <citation type="submission" date="2014-12" db="EMBL/GenBank/DDBJ databases">
        <title>Genome sequence of Clostridium beijerinckii strain 59B.</title>
        <authorList>
            <person name="Little G.T."/>
            <person name="Minton N.P."/>
        </authorList>
    </citation>
    <scope>NUCLEOTIDE SEQUENCE [LARGE SCALE GENOMIC DNA]</scope>
    <source>
        <strain evidence="7">59B</strain>
    </source>
</reference>
<dbReference type="Gene3D" id="3.40.1710.10">
    <property type="entry name" value="abc type-2 transporter like domain"/>
    <property type="match status" value="1"/>
</dbReference>
<keyword evidence="4 5" id="KW-0472">Membrane</keyword>
<dbReference type="STRING" id="1520.LF65_05225"/>
<keyword evidence="3 5" id="KW-1133">Transmembrane helix</keyword>